<dbReference type="InterPro" id="IPR004245">
    <property type="entry name" value="DUF229"/>
</dbReference>
<keyword evidence="1" id="KW-0812">Transmembrane</keyword>
<dbReference type="Gene3D" id="3.40.720.10">
    <property type="entry name" value="Alkaline Phosphatase, subunit A"/>
    <property type="match status" value="1"/>
</dbReference>
<organism evidence="2 3">
    <name type="scientific">Mizuhopecten yessoensis</name>
    <name type="common">Japanese scallop</name>
    <name type="synonym">Patinopecten yessoensis</name>
    <dbReference type="NCBI Taxonomy" id="6573"/>
    <lineage>
        <taxon>Eukaryota</taxon>
        <taxon>Metazoa</taxon>
        <taxon>Spiralia</taxon>
        <taxon>Lophotrochozoa</taxon>
        <taxon>Mollusca</taxon>
        <taxon>Bivalvia</taxon>
        <taxon>Autobranchia</taxon>
        <taxon>Pteriomorphia</taxon>
        <taxon>Pectinida</taxon>
        <taxon>Pectinoidea</taxon>
        <taxon>Pectinidae</taxon>
        <taxon>Mizuhopecten</taxon>
    </lineage>
</organism>
<dbReference type="Pfam" id="PF02995">
    <property type="entry name" value="DUF229"/>
    <property type="match status" value="1"/>
</dbReference>
<name>A0A210Q4Z3_MIZYE</name>
<dbReference type="STRING" id="6573.A0A210Q4Z3"/>
<accession>A0A210Q4Z3</accession>
<keyword evidence="1" id="KW-0472">Membrane</keyword>
<reference evidence="2 3" key="1">
    <citation type="journal article" date="2017" name="Nat. Ecol. Evol.">
        <title>Scallop genome provides insights into evolution of bilaterian karyotype and development.</title>
        <authorList>
            <person name="Wang S."/>
            <person name="Zhang J."/>
            <person name="Jiao W."/>
            <person name="Li J."/>
            <person name="Xun X."/>
            <person name="Sun Y."/>
            <person name="Guo X."/>
            <person name="Huan P."/>
            <person name="Dong B."/>
            <person name="Zhang L."/>
            <person name="Hu X."/>
            <person name="Sun X."/>
            <person name="Wang J."/>
            <person name="Zhao C."/>
            <person name="Wang Y."/>
            <person name="Wang D."/>
            <person name="Huang X."/>
            <person name="Wang R."/>
            <person name="Lv J."/>
            <person name="Li Y."/>
            <person name="Zhang Z."/>
            <person name="Liu B."/>
            <person name="Lu W."/>
            <person name="Hui Y."/>
            <person name="Liang J."/>
            <person name="Zhou Z."/>
            <person name="Hou R."/>
            <person name="Li X."/>
            <person name="Liu Y."/>
            <person name="Li H."/>
            <person name="Ning X."/>
            <person name="Lin Y."/>
            <person name="Zhao L."/>
            <person name="Xing Q."/>
            <person name="Dou J."/>
            <person name="Li Y."/>
            <person name="Mao J."/>
            <person name="Guo H."/>
            <person name="Dou H."/>
            <person name="Li T."/>
            <person name="Mu C."/>
            <person name="Jiang W."/>
            <person name="Fu Q."/>
            <person name="Fu X."/>
            <person name="Miao Y."/>
            <person name="Liu J."/>
            <person name="Yu Q."/>
            <person name="Li R."/>
            <person name="Liao H."/>
            <person name="Li X."/>
            <person name="Kong Y."/>
            <person name="Jiang Z."/>
            <person name="Chourrout D."/>
            <person name="Li R."/>
            <person name="Bao Z."/>
        </authorList>
    </citation>
    <scope>NUCLEOTIDE SEQUENCE [LARGE SCALE GENOMIC DNA]</scope>
    <source>
        <strain evidence="2 3">PY_sf001</strain>
    </source>
</reference>
<proteinExistence type="predicted"/>
<dbReference type="EMBL" id="NEDP02004995">
    <property type="protein sequence ID" value="OWF43798.1"/>
    <property type="molecule type" value="Genomic_DNA"/>
</dbReference>
<dbReference type="GO" id="GO:0005615">
    <property type="term" value="C:extracellular space"/>
    <property type="evidence" value="ECO:0007669"/>
    <property type="project" value="TreeGrafter"/>
</dbReference>
<keyword evidence="1" id="KW-1133">Transmembrane helix</keyword>
<dbReference type="PANTHER" id="PTHR10974">
    <property type="entry name" value="FI08016P-RELATED"/>
    <property type="match status" value="1"/>
</dbReference>
<comment type="caution">
    <text evidence="2">The sequence shown here is derived from an EMBL/GenBank/DDBJ whole genome shotgun (WGS) entry which is preliminary data.</text>
</comment>
<evidence type="ECO:0000313" key="2">
    <source>
        <dbReference type="EMBL" id="OWF43798.1"/>
    </source>
</evidence>
<dbReference type="PANTHER" id="PTHR10974:SF1">
    <property type="entry name" value="FI08016P-RELATED"/>
    <property type="match status" value="1"/>
</dbReference>
<sequence>MTSGKLQSYIYKMRSLNFRQKAIVFVVCVLFLLFCINHKYNTPITLDLRHGDVHAQCVIPDVDPFDEEIMKFDWHPKPPSCSDSKPLLFIDMDGLIQFNATSLATRKIAKSDIDCAYNPVERSGGDDKVVFKPEVRFKEPEYIKSDVVVASCLDKNAKLIYKSVLTNVDFRTVLNSKKVKTAFSYQFNVLLFGIDSLSRTGALRKIPKAMKYLEEDLEGITFKGYTKVGGNTFPNVVPLLTGKHANKDELGPAWGQYYYDKYPLIQYNYSKAGYVTFFAEDWPYFSTFNYLSHGFNVPPSDHYLRPMYLAMKQQAPVSTSLEQVNLYFENKNIKLVPSSLCYKDRLKHIIYLEYCKRFLNAYKTKLKFGFSWMSELGHDYPDFLEIADQDFTDFLHWMKIEGHFDNTVLMFMSDHGSRIDDLRNTAVGRIEARMPLLTIVLPGRFKQQHQGLVDTMKENTKVLTTAFDVHAMIDDILHQNFDLQLKTTQREKPPRGISLFRKIPKERTCADAGISEQFCPCFVSKPADMKSPEVQKVVNFSVDKINRLLNDHREVCEVLHLSQIKDAQLVTSNFKRYETKKTFTIKEFFNTPVEDENKYTVLIETTPGGALFEVTAHVETDGEVILIGDITRTNKYGTQSQCINDKFLRNYCFCKSQV</sequence>
<feature type="transmembrane region" description="Helical" evidence="1">
    <location>
        <begin position="21"/>
        <end position="40"/>
    </location>
</feature>
<dbReference type="AlphaFoldDB" id="A0A210Q4Z3"/>
<gene>
    <name evidence="2" type="ORF">KP79_PYT12611</name>
</gene>
<dbReference type="Proteomes" id="UP000242188">
    <property type="component" value="Unassembled WGS sequence"/>
</dbReference>
<dbReference type="FunFam" id="3.40.720.10:FF:000017">
    <property type="entry name" value="Predicted protein"/>
    <property type="match status" value="1"/>
</dbReference>
<evidence type="ECO:0000313" key="3">
    <source>
        <dbReference type="Proteomes" id="UP000242188"/>
    </source>
</evidence>
<evidence type="ECO:0000256" key="1">
    <source>
        <dbReference type="SAM" id="Phobius"/>
    </source>
</evidence>
<dbReference type="CDD" id="cd16021">
    <property type="entry name" value="ALP_like"/>
    <property type="match status" value="1"/>
</dbReference>
<dbReference type="InterPro" id="IPR017850">
    <property type="entry name" value="Alkaline_phosphatase_core_sf"/>
</dbReference>
<keyword evidence="3" id="KW-1185">Reference proteome</keyword>
<dbReference type="OrthoDB" id="413313at2759"/>
<dbReference type="SUPFAM" id="SSF53649">
    <property type="entry name" value="Alkaline phosphatase-like"/>
    <property type="match status" value="1"/>
</dbReference>
<protein>
    <submittedName>
        <fullName evidence="2">Uncharacterized protein</fullName>
    </submittedName>
</protein>